<evidence type="ECO:0000256" key="1">
    <source>
        <dbReference type="ARBA" id="ARBA00006484"/>
    </source>
</evidence>
<dbReference type="Proteomes" id="UP000635565">
    <property type="component" value="Unassembled WGS sequence"/>
</dbReference>
<protein>
    <submittedName>
        <fullName evidence="3">2-deoxy-D-gluconate 3-dehydrogenase</fullName>
    </submittedName>
</protein>
<reference evidence="3 4" key="1">
    <citation type="journal article" date="2021" name="Int. J. Syst. Evol. Microbiol.">
        <title>Reticulibacter mediterranei gen. nov., sp. nov., within the new family Reticulibacteraceae fam. nov., and Ktedonospora formicarum gen. nov., sp. nov., Ktedonobacter robiniae sp. nov., Dictyobacter formicarum sp. nov. and Dictyobacter arantiisoli sp. nov., belonging to the class Ktedonobacteria.</title>
        <authorList>
            <person name="Yabe S."/>
            <person name="Zheng Y."/>
            <person name="Wang C.M."/>
            <person name="Sakai Y."/>
            <person name="Abe K."/>
            <person name="Yokota A."/>
            <person name="Donadio S."/>
            <person name="Cavaletti L."/>
            <person name="Monciardini P."/>
        </authorList>
    </citation>
    <scope>NUCLEOTIDE SEQUENCE [LARGE SCALE GENOMIC DNA]</scope>
    <source>
        <strain evidence="3 4">SOSP1-9</strain>
    </source>
</reference>
<evidence type="ECO:0000313" key="4">
    <source>
        <dbReference type="Proteomes" id="UP000635565"/>
    </source>
</evidence>
<dbReference type="PANTHER" id="PTHR42760">
    <property type="entry name" value="SHORT-CHAIN DEHYDROGENASES/REDUCTASES FAMILY MEMBER"/>
    <property type="match status" value="1"/>
</dbReference>
<gene>
    <name evidence="3" type="ORF">KSZ_79410</name>
</gene>
<dbReference type="PANTHER" id="PTHR42760:SF115">
    <property type="entry name" value="3-OXOACYL-[ACYL-CARRIER-PROTEIN] REDUCTASE FABG"/>
    <property type="match status" value="1"/>
</dbReference>
<dbReference type="SUPFAM" id="SSF51735">
    <property type="entry name" value="NAD(P)-binding Rossmann-fold domains"/>
    <property type="match status" value="1"/>
</dbReference>
<dbReference type="EMBL" id="BNJJ01000057">
    <property type="protein sequence ID" value="GHO89935.1"/>
    <property type="molecule type" value="Genomic_DNA"/>
</dbReference>
<keyword evidence="2" id="KW-0560">Oxidoreductase</keyword>
<dbReference type="RefSeq" id="WP_201367499.1">
    <property type="nucleotide sequence ID" value="NZ_BNJJ01000057.1"/>
</dbReference>
<dbReference type="PROSITE" id="PS00061">
    <property type="entry name" value="ADH_SHORT"/>
    <property type="match status" value="1"/>
</dbReference>
<dbReference type="Pfam" id="PF13561">
    <property type="entry name" value="adh_short_C2"/>
    <property type="match status" value="1"/>
</dbReference>
<name>A0ABQ3VUK9_9CHLR</name>
<evidence type="ECO:0000313" key="3">
    <source>
        <dbReference type="EMBL" id="GHO89935.1"/>
    </source>
</evidence>
<dbReference type="PRINTS" id="PR00081">
    <property type="entry name" value="GDHRDH"/>
</dbReference>
<comment type="caution">
    <text evidence="3">The sequence shown here is derived from an EMBL/GenBank/DDBJ whole genome shotgun (WGS) entry which is preliminary data.</text>
</comment>
<comment type="similarity">
    <text evidence="1">Belongs to the short-chain dehydrogenases/reductases (SDR) family.</text>
</comment>
<keyword evidence="4" id="KW-1185">Reference proteome</keyword>
<sequence length="261" mass="28371">MRGLHNQIAVITGGGRGIGRAIAQKFAEYGSIVVIGSRSESEIENTADEIQKNGGQASGYALDVADRESVIHFTEQVWDRHQRIDILVNCAGVNTRLPAESFPEEDWERILNINITGAYRVSQEIGRRMIEQGSGAIVNITSMNSHVVTPNLGAYAASKGALLQYTRVLAVEWAKYNIRVNAVSPGYIDTAMTTAILQRPEYRRSLLEKTPQQRFGLPEEIAEAVCFLASPAASFITGVALPVDGGFLAGHPQIVPPVNLL</sequence>
<dbReference type="InterPro" id="IPR002347">
    <property type="entry name" value="SDR_fam"/>
</dbReference>
<dbReference type="NCBIfam" id="NF009466">
    <property type="entry name" value="PRK12826.1-2"/>
    <property type="match status" value="1"/>
</dbReference>
<evidence type="ECO:0000256" key="2">
    <source>
        <dbReference type="ARBA" id="ARBA00023002"/>
    </source>
</evidence>
<organism evidence="3 4">
    <name type="scientific">Dictyobacter formicarum</name>
    <dbReference type="NCBI Taxonomy" id="2778368"/>
    <lineage>
        <taxon>Bacteria</taxon>
        <taxon>Bacillati</taxon>
        <taxon>Chloroflexota</taxon>
        <taxon>Ktedonobacteria</taxon>
        <taxon>Ktedonobacterales</taxon>
        <taxon>Dictyobacteraceae</taxon>
        <taxon>Dictyobacter</taxon>
    </lineage>
</organism>
<dbReference type="InterPro" id="IPR020904">
    <property type="entry name" value="Sc_DH/Rdtase_CS"/>
</dbReference>
<dbReference type="NCBIfam" id="NF005559">
    <property type="entry name" value="PRK07231.1"/>
    <property type="match status" value="1"/>
</dbReference>
<accession>A0ABQ3VUK9</accession>
<dbReference type="Gene3D" id="3.40.50.720">
    <property type="entry name" value="NAD(P)-binding Rossmann-like Domain"/>
    <property type="match status" value="1"/>
</dbReference>
<dbReference type="InterPro" id="IPR036291">
    <property type="entry name" value="NAD(P)-bd_dom_sf"/>
</dbReference>
<proteinExistence type="inferred from homology"/>
<dbReference type="CDD" id="cd05233">
    <property type="entry name" value="SDR_c"/>
    <property type="match status" value="1"/>
</dbReference>
<dbReference type="PRINTS" id="PR00080">
    <property type="entry name" value="SDRFAMILY"/>
</dbReference>